<dbReference type="InterPro" id="IPR013663">
    <property type="entry name" value="Helicase_SWF/SNF/SWI_bac"/>
</dbReference>
<feature type="domain" description="Helicase C-terminal" evidence="5">
    <location>
        <begin position="894"/>
        <end position="1056"/>
    </location>
</feature>
<dbReference type="PROSITE" id="PS51194">
    <property type="entry name" value="HELICASE_CTER"/>
    <property type="match status" value="1"/>
</dbReference>
<evidence type="ECO:0000256" key="2">
    <source>
        <dbReference type="PROSITE-ProRule" id="PRU00325"/>
    </source>
</evidence>
<dbReference type="GO" id="GO:0005524">
    <property type="term" value="F:ATP binding"/>
    <property type="evidence" value="ECO:0007669"/>
    <property type="project" value="InterPro"/>
</dbReference>
<comment type="caution">
    <text evidence="6">The sequence shown here is derived from an EMBL/GenBank/DDBJ whole genome shotgun (WGS) entry which is preliminary data.</text>
</comment>
<evidence type="ECO:0000313" key="7">
    <source>
        <dbReference type="Proteomes" id="UP001145072"/>
    </source>
</evidence>
<dbReference type="SUPFAM" id="SSF52540">
    <property type="entry name" value="P-loop containing nucleoside triphosphate hydrolases"/>
    <property type="match status" value="2"/>
</dbReference>
<dbReference type="CDD" id="cd18793">
    <property type="entry name" value="SF2_C_SNF"/>
    <property type="match status" value="1"/>
</dbReference>
<dbReference type="SMART" id="SM00487">
    <property type="entry name" value="DEXDc"/>
    <property type="match status" value="1"/>
</dbReference>
<keyword evidence="6" id="KW-0067">ATP-binding</keyword>
<organism evidence="6 7">
    <name type="scientific">Aquibacillus koreensis</name>
    <dbReference type="NCBI Taxonomy" id="279446"/>
    <lineage>
        <taxon>Bacteria</taxon>
        <taxon>Bacillati</taxon>
        <taxon>Bacillota</taxon>
        <taxon>Bacilli</taxon>
        <taxon>Bacillales</taxon>
        <taxon>Bacillaceae</taxon>
        <taxon>Aquibacillus</taxon>
    </lineage>
</organism>
<gene>
    <name evidence="6" type="ORF">NC661_16405</name>
</gene>
<proteinExistence type="predicted"/>
<evidence type="ECO:0000259" key="5">
    <source>
        <dbReference type="PROSITE" id="PS51194"/>
    </source>
</evidence>
<dbReference type="PROSITE" id="PS50966">
    <property type="entry name" value="ZF_SWIM"/>
    <property type="match status" value="1"/>
</dbReference>
<dbReference type="FunFam" id="3.40.50.300:FF:000533">
    <property type="entry name" value="Helicase, Snf2 family"/>
    <property type="match status" value="1"/>
</dbReference>
<sequence length="1063" mass="122729">MNIKVSNKSIKERCGTVSFKSGESIYKSNNITFHTYSVDVCEATVKTTEDFRVIIKKARNGDFYSSCSCPTLAGYKKDCQHVAAVLLAIYHHERGNPVLLESGQNASVSNDLIHMFQEPPSRTGKSQRHFENREMVEAAFTLRPVPVSDRILFSIEVQINGEQINPIRTFLTDMKANRPYKISNLFTFDLDLHCYSVETDAVIQQLIEIISDEQIYLEKQALFLSDMPGSQLLIPPSSWKALAPLLKKVANISFFVDGGHYSGFNMMEEQLPLHFDFLKRDHSYYLSVKGLNKFVIMRDYSIVLQKANIWNLSEQDSDRLLEFKRVIGAINTNDIPIPKEQIPIYLEKVVPGLKRLGEVKVAKSLQKKWEKTPLVVKLYLDRVSNRLLAGLEFHYGSIVINPLESHPQTSNLIRNKEKEEEILQIMEDSKFTQTDSGYFLHNEDLEYDFLTYVVPKLQKLAQVYTTTAIRNRITKDSFFPRIRVKFKKERTNWLEYKFELDGIPDDQVREVLEALEEKRKYFRLRNGSFMSLETKEFHDIQRFLQGLPEQNGDPINGLRMPLEKSLKLLDNVERNQAIFVEESFRTFLEHIRQPGSLTFDVPDSLSTILRGYQVEGFQWMKTLAYYGFGGILADDMGLGKTLQSIAFILSELEESRTTNQPSLIVCPSSVVYNWRNELNKFAPDIKVSIIDGKKKDRLRLQENMDNNDLIITSYSLLRRDVQGFEKHHFHSVFFDEAQAFKNPITQTARAVKKIQSTNKFALTGTPVENAIEELWSIFHVIFPDLFLGLKEYSHLSKKKIRSRSKPFILRRMKKDVLSEFPEKSETQISVELHPEQKKLYAAYLAKLRHDTLKHLDQDTIRKNKIRILAGLTRLRQICCHPALFVDQYTAGSAKFDKLIEMIEEARLAKRRVLIFSQFTKMLDLIGRELAGKERSFFYLDGQTPSEERVEICSMFNEGERDVFLISLKAGGTGLNLTGADTVILYDTWWNPAIEEQAADRAYRIGQTQNVQVIKLVTRGTIEEKMNELQGKKRQLIGEILDEEKQDGAYLTEDDIRDILMLDK</sequence>
<dbReference type="GO" id="GO:0016787">
    <property type="term" value="F:hydrolase activity"/>
    <property type="evidence" value="ECO:0007669"/>
    <property type="project" value="UniProtKB-KW"/>
</dbReference>
<keyword evidence="2" id="KW-0479">Metal-binding</keyword>
<accession>A0A9X3WPK4</accession>
<dbReference type="AlphaFoldDB" id="A0A9X3WPK4"/>
<dbReference type="SMART" id="SM00490">
    <property type="entry name" value="HELICc"/>
    <property type="match status" value="1"/>
</dbReference>
<evidence type="ECO:0000259" key="4">
    <source>
        <dbReference type="PROSITE" id="PS51192"/>
    </source>
</evidence>
<name>A0A9X3WPK4_9BACI</name>
<dbReference type="InterPro" id="IPR000330">
    <property type="entry name" value="SNF2_N"/>
</dbReference>
<dbReference type="InterPro" id="IPR049730">
    <property type="entry name" value="SNF2/RAD54-like_C"/>
</dbReference>
<dbReference type="InterPro" id="IPR007527">
    <property type="entry name" value="Znf_SWIM"/>
</dbReference>
<feature type="domain" description="SWIM-type" evidence="3">
    <location>
        <begin position="51"/>
        <end position="90"/>
    </location>
</feature>
<reference evidence="6" key="1">
    <citation type="submission" date="2022-06" db="EMBL/GenBank/DDBJ databases">
        <title>Aquibacillus sp. a new bacterium isolated from soil saline samples.</title>
        <authorList>
            <person name="Galisteo C."/>
            <person name="De La Haba R."/>
            <person name="Sanchez-Porro C."/>
            <person name="Ventosa A."/>
        </authorList>
    </citation>
    <scope>NUCLEOTIDE SEQUENCE</scope>
    <source>
        <strain evidence="6">JCM 12387</strain>
    </source>
</reference>
<protein>
    <submittedName>
        <fullName evidence="6">DEAD/DEAH box helicase</fullName>
    </submittedName>
</protein>
<keyword evidence="6" id="KW-0347">Helicase</keyword>
<dbReference type="PROSITE" id="PS51192">
    <property type="entry name" value="HELICASE_ATP_BIND_1"/>
    <property type="match status" value="1"/>
</dbReference>
<dbReference type="Pfam" id="PF00271">
    <property type="entry name" value="Helicase_C"/>
    <property type="match status" value="1"/>
</dbReference>
<dbReference type="GO" id="GO:0004386">
    <property type="term" value="F:helicase activity"/>
    <property type="evidence" value="ECO:0007669"/>
    <property type="project" value="UniProtKB-KW"/>
</dbReference>
<dbReference type="PANTHER" id="PTHR10799">
    <property type="entry name" value="SNF2/RAD54 HELICASE FAMILY"/>
    <property type="match status" value="1"/>
</dbReference>
<dbReference type="InterPro" id="IPR001650">
    <property type="entry name" value="Helicase_C-like"/>
</dbReference>
<dbReference type="Pfam" id="PF08455">
    <property type="entry name" value="SNF2_assoc"/>
    <property type="match status" value="1"/>
</dbReference>
<evidence type="ECO:0000256" key="1">
    <source>
        <dbReference type="ARBA" id="ARBA00022801"/>
    </source>
</evidence>
<keyword evidence="2" id="KW-0862">Zinc</keyword>
<dbReference type="Proteomes" id="UP001145072">
    <property type="component" value="Unassembled WGS sequence"/>
</dbReference>
<keyword evidence="6" id="KW-0547">Nucleotide-binding</keyword>
<dbReference type="GO" id="GO:0008270">
    <property type="term" value="F:zinc ion binding"/>
    <property type="evidence" value="ECO:0007669"/>
    <property type="project" value="UniProtKB-KW"/>
</dbReference>
<dbReference type="InterPro" id="IPR014001">
    <property type="entry name" value="Helicase_ATP-bd"/>
</dbReference>
<dbReference type="Gene3D" id="3.40.50.10810">
    <property type="entry name" value="Tandem AAA-ATPase domain"/>
    <property type="match status" value="1"/>
</dbReference>
<evidence type="ECO:0000259" key="3">
    <source>
        <dbReference type="PROSITE" id="PS50966"/>
    </source>
</evidence>
<dbReference type="RefSeq" id="WP_259870386.1">
    <property type="nucleotide sequence ID" value="NZ_JAMQJZ010000015.1"/>
</dbReference>
<dbReference type="InterPro" id="IPR027417">
    <property type="entry name" value="P-loop_NTPase"/>
</dbReference>
<keyword evidence="7" id="KW-1185">Reference proteome</keyword>
<dbReference type="Pfam" id="PF00176">
    <property type="entry name" value="SNF2-rel_dom"/>
    <property type="match status" value="1"/>
</dbReference>
<keyword evidence="1" id="KW-0378">Hydrolase</keyword>
<dbReference type="Gene3D" id="3.40.50.300">
    <property type="entry name" value="P-loop containing nucleotide triphosphate hydrolases"/>
    <property type="match status" value="1"/>
</dbReference>
<feature type="domain" description="Helicase ATP-binding" evidence="4">
    <location>
        <begin position="621"/>
        <end position="784"/>
    </location>
</feature>
<dbReference type="InterPro" id="IPR038718">
    <property type="entry name" value="SNF2-like_sf"/>
</dbReference>
<dbReference type="EMBL" id="JAMQJZ010000015">
    <property type="protein sequence ID" value="MDC3421956.1"/>
    <property type="molecule type" value="Genomic_DNA"/>
</dbReference>
<evidence type="ECO:0000313" key="6">
    <source>
        <dbReference type="EMBL" id="MDC3421956.1"/>
    </source>
</evidence>
<dbReference type="Pfam" id="PF04434">
    <property type="entry name" value="SWIM"/>
    <property type="match status" value="1"/>
</dbReference>
<keyword evidence="2" id="KW-0863">Zinc-finger</keyword>